<gene>
    <name evidence="1" type="ORF">SAMN06297397_0943</name>
</gene>
<proteinExistence type="predicted"/>
<evidence type="ECO:0000313" key="2">
    <source>
        <dbReference type="Proteomes" id="UP000192328"/>
    </source>
</evidence>
<sequence>MRKINHERRVKLYTFMRSYFEEYGRLPTYRRILREPLGYSSMATITADINRLKEEGRLCEDDEKRTAIVGMKPFSPSVVGSVSCGYPAEAVEERGADLISSLFEGMCHNLVVIIASGNSMTGRGIYNGDKLIVKRQPNAEPGDVVIAMIDGETTCKTLAKDDKGQYLKAENPAYPDIRPNYEWSLYGVVKYVIHRID</sequence>
<organism evidence="1 2">
    <name type="scientific">Aristaeella lactis</name>
    <dbReference type="NCBI Taxonomy" id="3046383"/>
    <lineage>
        <taxon>Bacteria</taxon>
        <taxon>Bacillati</taxon>
        <taxon>Bacillota</taxon>
        <taxon>Clostridia</taxon>
        <taxon>Eubacteriales</taxon>
        <taxon>Aristaeellaceae</taxon>
        <taxon>Aristaeella</taxon>
    </lineage>
</organism>
<keyword evidence="2" id="KW-1185">Reference proteome</keyword>
<comment type="caution">
    <text evidence="1">The sequence shown here is derived from an EMBL/GenBank/DDBJ whole genome shotgun (WGS) entry which is preliminary data.</text>
</comment>
<protein>
    <submittedName>
        <fullName evidence="1">Peptidase S24-like</fullName>
    </submittedName>
</protein>
<evidence type="ECO:0000313" key="1">
    <source>
        <dbReference type="EMBL" id="SMC43418.1"/>
    </source>
</evidence>
<reference evidence="1" key="1">
    <citation type="submission" date="2017-04" db="EMBL/GenBank/DDBJ databases">
        <authorList>
            <person name="Varghese N."/>
            <person name="Submissions S."/>
        </authorList>
    </citation>
    <scope>NUCLEOTIDE SEQUENCE</scope>
    <source>
        <strain evidence="1">WTE2008</strain>
    </source>
</reference>
<accession>A0AC61PJL5</accession>
<dbReference type="Proteomes" id="UP000192328">
    <property type="component" value="Unassembled WGS sequence"/>
</dbReference>
<name>A0AC61PJL5_9FIRM</name>
<dbReference type="EMBL" id="FWXZ01000001">
    <property type="protein sequence ID" value="SMC43418.1"/>
    <property type="molecule type" value="Genomic_DNA"/>
</dbReference>